<accession>A0A365UDR9</accession>
<evidence type="ECO:0000256" key="1">
    <source>
        <dbReference type="ARBA" id="ARBA00007789"/>
    </source>
</evidence>
<evidence type="ECO:0000313" key="4">
    <source>
        <dbReference type="EMBL" id="RBI86955.1"/>
    </source>
</evidence>
<dbReference type="RefSeq" id="WP_113287803.1">
    <property type="nucleotide sequence ID" value="NZ_QNTQ01000002.1"/>
</dbReference>
<dbReference type="Pfam" id="PF00296">
    <property type="entry name" value="Bac_luciferase"/>
    <property type="match status" value="1"/>
</dbReference>
<evidence type="ECO:0000256" key="2">
    <source>
        <dbReference type="ARBA" id="ARBA00074555"/>
    </source>
</evidence>
<dbReference type="EMBL" id="QNTQ01000002">
    <property type="protein sequence ID" value="RBI86955.1"/>
    <property type="molecule type" value="Genomic_DNA"/>
</dbReference>
<keyword evidence="4" id="KW-0503">Monooxygenase</keyword>
<reference evidence="4 5" key="1">
    <citation type="submission" date="2018-07" db="EMBL/GenBank/DDBJ databases">
        <title>Rhodosalinus sp. strain E84T genomic sequence and assembly.</title>
        <authorList>
            <person name="Liu Z.-W."/>
            <person name="Lu D.-C."/>
        </authorList>
    </citation>
    <scope>NUCLEOTIDE SEQUENCE [LARGE SCALE GENOMIC DNA]</scope>
    <source>
        <strain evidence="4 5">E84</strain>
    </source>
</reference>
<dbReference type="InterPro" id="IPR036661">
    <property type="entry name" value="Luciferase-like_sf"/>
</dbReference>
<dbReference type="PANTHER" id="PTHR30137:SF6">
    <property type="entry name" value="LUCIFERASE-LIKE MONOOXYGENASE"/>
    <property type="match status" value="1"/>
</dbReference>
<protein>
    <recommendedName>
        <fullName evidence="2">Luciferase-like monooxygenase</fullName>
    </recommendedName>
</protein>
<proteinExistence type="predicted"/>
<dbReference type="GO" id="GO:0004497">
    <property type="term" value="F:monooxygenase activity"/>
    <property type="evidence" value="ECO:0007669"/>
    <property type="project" value="UniProtKB-KW"/>
</dbReference>
<evidence type="ECO:0000259" key="3">
    <source>
        <dbReference type="Pfam" id="PF00296"/>
    </source>
</evidence>
<gene>
    <name evidence="4" type="ORF">DRV85_02190</name>
</gene>
<dbReference type="SUPFAM" id="SSF51679">
    <property type="entry name" value="Bacterial luciferase-like"/>
    <property type="match status" value="1"/>
</dbReference>
<dbReference type="NCBIfam" id="TIGR03558">
    <property type="entry name" value="oxido_grp_1"/>
    <property type="match status" value="1"/>
</dbReference>
<dbReference type="GO" id="GO:0016705">
    <property type="term" value="F:oxidoreductase activity, acting on paired donors, with incorporation or reduction of molecular oxygen"/>
    <property type="evidence" value="ECO:0007669"/>
    <property type="project" value="InterPro"/>
</dbReference>
<keyword evidence="5" id="KW-1185">Reference proteome</keyword>
<dbReference type="InterPro" id="IPR011251">
    <property type="entry name" value="Luciferase-like_dom"/>
</dbReference>
<comment type="similarity">
    <text evidence="1">To bacterial alkanal monooxygenase alpha and beta chains.</text>
</comment>
<keyword evidence="4" id="KW-0560">Oxidoreductase</keyword>
<name>A0A365UDR9_9RHOB</name>
<comment type="caution">
    <text evidence="4">The sequence shown here is derived from an EMBL/GenBank/DDBJ whole genome shotgun (WGS) entry which is preliminary data.</text>
</comment>
<dbReference type="GO" id="GO:0005829">
    <property type="term" value="C:cytosol"/>
    <property type="evidence" value="ECO:0007669"/>
    <property type="project" value="TreeGrafter"/>
</dbReference>
<dbReference type="Proteomes" id="UP000253370">
    <property type="component" value="Unassembled WGS sequence"/>
</dbReference>
<dbReference type="PANTHER" id="PTHR30137">
    <property type="entry name" value="LUCIFERASE-LIKE MONOOXYGENASE"/>
    <property type="match status" value="1"/>
</dbReference>
<dbReference type="AlphaFoldDB" id="A0A365UDR9"/>
<feature type="domain" description="Luciferase-like" evidence="3">
    <location>
        <begin position="1"/>
        <end position="291"/>
    </location>
</feature>
<organism evidence="4 5">
    <name type="scientific">Rhodosalinus halophilus</name>
    <dbReference type="NCBI Taxonomy" id="2259333"/>
    <lineage>
        <taxon>Bacteria</taxon>
        <taxon>Pseudomonadati</taxon>
        <taxon>Pseudomonadota</taxon>
        <taxon>Alphaproteobacteria</taxon>
        <taxon>Rhodobacterales</taxon>
        <taxon>Paracoccaceae</taxon>
        <taxon>Rhodosalinus</taxon>
    </lineage>
</organism>
<dbReference type="FunFam" id="3.20.20.30:FF:000002">
    <property type="entry name" value="LLM class flavin-dependent oxidoreductase"/>
    <property type="match status" value="1"/>
</dbReference>
<dbReference type="OrthoDB" id="9804736at2"/>
<evidence type="ECO:0000313" key="5">
    <source>
        <dbReference type="Proteomes" id="UP000253370"/>
    </source>
</evidence>
<dbReference type="InterPro" id="IPR050766">
    <property type="entry name" value="Bact_Lucif_Oxidored"/>
</dbReference>
<sequence>MRHAILDLAPVPEGADAAQAIANSVDLARHAERWGYHRHWLAEHHNMPGIASAATSVLIAHIAAQTQRIRVGAGGIMLPNHAPLTIAEQFGTLAEIHGDRIDLGLGRAPGGDMAVFRALRRGGEGDRFPEDVLELLSYLGPPRPDAAVRAHPGEGTRVPVYILGSSLYGAQLAAHLGLPYTFAAHFAPAALDQAARLYRESFSPSAHLDRPYFMLAVNVFAAETDAEGAYLRTTMQQAFARLRQGRPGKLPRPVEDIDAEIGPEVRAAVDEALRISAVGAPGTVRAQLAGLIDRYRPDELILTGQIHDHAARLRSFEIAAEVLADMKAAA</sequence>
<dbReference type="Gene3D" id="3.20.20.30">
    <property type="entry name" value="Luciferase-like domain"/>
    <property type="match status" value="1"/>
</dbReference>
<dbReference type="InterPro" id="IPR019949">
    <property type="entry name" value="CmoO-like"/>
</dbReference>